<dbReference type="CDD" id="cd02440">
    <property type="entry name" value="AdoMet_MTases"/>
    <property type="match status" value="1"/>
</dbReference>
<dbReference type="EMBL" id="CAGS01000273">
    <property type="protein sequence ID" value="CCF84479.1"/>
    <property type="molecule type" value="Genomic_DNA"/>
</dbReference>
<dbReference type="InterPro" id="IPR029063">
    <property type="entry name" value="SAM-dependent_MTases_sf"/>
</dbReference>
<reference evidence="7 8" key="1">
    <citation type="journal article" date="2012" name="ISME J.">
        <title>Nitrification expanded: discovery, physiology and genomics of a nitrite-oxidizing bacterium from the phylum Chloroflexi.</title>
        <authorList>
            <person name="Sorokin D.Y."/>
            <person name="Lucker S."/>
            <person name="Vejmelkova D."/>
            <person name="Kostrikina N.A."/>
            <person name="Kleerebezem R."/>
            <person name="Rijpstra W.I."/>
            <person name="Damste J.S."/>
            <person name="Le Paslier D."/>
            <person name="Muyzer G."/>
            <person name="Wagner M."/>
            <person name="van Loosdrecht M.C."/>
            <person name="Daims H."/>
        </authorList>
    </citation>
    <scope>NUCLEOTIDE SEQUENCE [LARGE SCALE GENOMIC DNA]</scope>
    <source>
        <strain evidence="8">none</strain>
    </source>
</reference>
<dbReference type="SUPFAM" id="SSF53335">
    <property type="entry name" value="S-adenosyl-L-methionine-dependent methyltransferases"/>
    <property type="match status" value="1"/>
</dbReference>
<keyword evidence="3 6" id="KW-0489">Methyltransferase</keyword>
<feature type="binding site" evidence="6">
    <location>
        <position position="90"/>
    </location>
    <ligand>
        <name>S-adenosyl-L-methionine</name>
        <dbReference type="ChEBI" id="CHEBI:59789"/>
    </ligand>
</feature>
<dbReference type="GO" id="GO:0005829">
    <property type="term" value="C:cytosol"/>
    <property type="evidence" value="ECO:0007669"/>
    <property type="project" value="TreeGrafter"/>
</dbReference>
<dbReference type="PANTHER" id="PTHR31760">
    <property type="entry name" value="S-ADENOSYL-L-METHIONINE-DEPENDENT METHYLTRANSFERASES SUPERFAMILY PROTEIN"/>
    <property type="match status" value="1"/>
</dbReference>
<keyword evidence="2 6" id="KW-0698">rRNA processing</keyword>
<evidence type="ECO:0000256" key="6">
    <source>
        <dbReference type="HAMAP-Rule" id="MF_00074"/>
    </source>
</evidence>
<dbReference type="EC" id="2.1.1.-" evidence="6"/>
<dbReference type="RefSeq" id="WP_008478669.1">
    <property type="nucleotide sequence ID" value="NZ_CAGS01000273.1"/>
</dbReference>
<comment type="function">
    <text evidence="6">Specifically methylates the N7 position of a guanine in 16S rRNA.</text>
</comment>
<dbReference type="HAMAP" id="MF_00074">
    <property type="entry name" value="16SrRNA_methyltr_G"/>
    <property type="match status" value="1"/>
</dbReference>
<comment type="subcellular location">
    <subcellularLocation>
        <location evidence="6">Cytoplasm</location>
    </subcellularLocation>
</comment>
<keyword evidence="4 6" id="KW-0808">Transferase</keyword>
<protein>
    <recommendedName>
        <fullName evidence="6">Ribosomal RNA small subunit methyltransferase G</fullName>
        <ecNumber evidence="6">2.1.1.-</ecNumber>
    </recommendedName>
    <alternativeName>
        <fullName evidence="6">16S rRNA 7-methylguanosine methyltransferase</fullName>
        <shortName evidence="6">16S rRNA m7G methyltransferase</shortName>
    </alternativeName>
</protein>
<feature type="binding site" evidence="6">
    <location>
        <begin position="136"/>
        <end position="137"/>
    </location>
    <ligand>
        <name>S-adenosyl-L-methionine</name>
        <dbReference type="ChEBI" id="CHEBI:59789"/>
    </ligand>
</feature>
<dbReference type="AlphaFoldDB" id="I4EIG7"/>
<dbReference type="PIRSF" id="PIRSF003078">
    <property type="entry name" value="GidB"/>
    <property type="match status" value="1"/>
</dbReference>
<evidence type="ECO:0000313" key="8">
    <source>
        <dbReference type="Proteomes" id="UP000004221"/>
    </source>
</evidence>
<evidence type="ECO:0000256" key="4">
    <source>
        <dbReference type="ARBA" id="ARBA00022679"/>
    </source>
</evidence>
<dbReference type="PANTHER" id="PTHR31760:SF0">
    <property type="entry name" value="S-ADENOSYL-L-METHIONINE-DEPENDENT METHYLTRANSFERASES SUPERFAMILY PROTEIN"/>
    <property type="match status" value="1"/>
</dbReference>
<dbReference type="NCBIfam" id="TIGR00138">
    <property type="entry name" value="rsmG_gidB"/>
    <property type="match status" value="1"/>
</dbReference>
<evidence type="ECO:0000256" key="3">
    <source>
        <dbReference type="ARBA" id="ARBA00022603"/>
    </source>
</evidence>
<feature type="binding site" evidence="6">
    <location>
        <position position="155"/>
    </location>
    <ligand>
        <name>S-adenosyl-L-methionine</name>
        <dbReference type="ChEBI" id="CHEBI:59789"/>
    </ligand>
</feature>
<keyword evidence="5 6" id="KW-0949">S-adenosyl-L-methionine</keyword>
<proteinExistence type="inferred from homology"/>
<accession>I4EIG7</accession>
<keyword evidence="1 6" id="KW-0963">Cytoplasm</keyword>
<organism evidence="7 8">
    <name type="scientific">Nitrolancea hollandica Lb</name>
    <dbReference type="NCBI Taxonomy" id="1129897"/>
    <lineage>
        <taxon>Bacteria</taxon>
        <taxon>Pseudomonadati</taxon>
        <taxon>Thermomicrobiota</taxon>
        <taxon>Thermomicrobia</taxon>
        <taxon>Sphaerobacterales</taxon>
        <taxon>Sphaerobacterineae</taxon>
        <taxon>Sphaerobacteraceae</taxon>
        <taxon>Nitrolancea</taxon>
    </lineage>
</organism>
<dbReference type="Proteomes" id="UP000004221">
    <property type="component" value="Unassembled WGS sequence"/>
</dbReference>
<evidence type="ECO:0000256" key="2">
    <source>
        <dbReference type="ARBA" id="ARBA00022552"/>
    </source>
</evidence>
<name>I4EIG7_9BACT</name>
<comment type="similarity">
    <text evidence="6">Belongs to the methyltransferase superfamily. RNA methyltransferase RsmG family.</text>
</comment>
<dbReference type="InterPro" id="IPR003682">
    <property type="entry name" value="rRNA_ssu_MeTfrase_G"/>
</dbReference>
<dbReference type="GO" id="GO:0070043">
    <property type="term" value="F:rRNA (guanine-N7-)-methyltransferase activity"/>
    <property type="evidence" value="ECO:0007669"/>
    <property type="project" value="UniProtKB-UniRule"/>
</dbReference>
<feature type="binding site" evidence="6">
    <location>
        <position position="85"/>
    </location>
    <ligand>
        <name>S-adenosyl-L-methionine</name>
        <dbReference type="ChEBI" id="CHEBI:59789"/>
    </ligand>
</feature>
<dbReference type="Gene3D" id="3.40.50.150">
    <property type="entry name" value="Vaccinia Virus protein VP39"/>
    <property type="match status" value="1"/>
</dbReference>
<evidence type="ECO:0000256" key="5">
    <source>
        <dbReference type="ARBA" id="ARBA00022691"/>
    </source>
</evidence>
<evidence type="ECO:0000256" key="1">
    <source>
        <dbReference type="ARBA" id="ARBA00022490"/>
    </source>
</evidence>
<keyword evidence="8" id="KW-1185">Reference proteome</keyword>
<comment type="caution">
    <text evidence="7">The sequence shown here is derived from an EMBL/GenBank/DDBJ whole genome shotgun (WGS) entry which is preliminary data.</text>
</comment>
<dbReference type="OrthoDB" id="9808773at2"/>
<feature type="binding site" evidence="6">
    <location>
        <begin position="108"/>
        <end position="110"/>
    </location>
    <ligand>
        <name>S-adenosyl-L-methionine</name>
        <dbReference type="ChEBI" id="CHEBI:59789"/>
    </ligand>
</feature>
<evidence type="ECO:0000313" key="7">
    <source>
        <dbReference type="EMBL" id="CCF84479.1"/>
    </source>
</evidence>
<dbReference type="Pfam" id="PF02527">
    <property type="entry name" value="GidB"/>
    <property type="match status" value="1"/>
</dbReference>
<gene>
    <name evidence="6 7" type="primary">rsmG</name>
    <name evidence="7" type="ORF">NITHO_3440002</name>
</gene>
<dbReference type="FunFam" id="3.40.50.150:FF:000041">
    <property type="entry name" value="Ribosomal RNA small subunit methyltransferase G"/>
    <property type="match status" value="1"/>
</dbReference>
<sequence>MQPLVTLERLAGELGLTLDAATLERFRLYADLLLDWNRRMNLTRVTGVEEIQVKLFADALALMPFILRYQAAHERTTRLRLIDIGSGAGFPGLPLKIVDPKLDVTLVEATGKKVRFLDAVIAALGLEAVTALHGRAEDLAHRPDLRGRFDIVVARAVARLPALLELSMPFCRVGGLGLFPKGADAAAEAAESTAALKTLRARLIGIEPVTLPDLAGTAIVVVEQVGKLPAEYPRRPGMPAKHPL</sequence>